<accession>A0A399CZ35</accession>
<dbReference type="EMBL" id="QWET01000010">
    <property type="protein sequence ID" value="RIH64476.1"/>
    <property type="molecule type" value="Genomic_DNA"/>
</dbReference>
<dbReference type="InterPro" id="IPR050345">
    <property type="entry name" value="Aliph_Amidase/BUP"/>
</dbReference>
<feature type="domain" description="CN hydrolase" evidence="3">
    <location>
        <begin position="26"/>
        <end position="261"/>
    </location>
</feature>
<dbReference type="InterPro" id="IPR003010">
    <property type="entry name" value="C-N_Hydrolase"/>
</dbReference>
<name>A0A399CZ35_9BACT</name>
<dbReference type="Pfam" id="PF00795">
    <property type="entry name" value="CN_hydrolase"/>
    <property type="match status" value="1"/>
</dbReference>
<feature type="chain" id="PRO_5017310431" evidence="2">
    <location>
        <begin position="23"/>
        <end position="341"/>
    </location>
</feature>
<organism evidence="4 5">
    <name type="scientific">Mariniphaga sediminis</name>
    <dbReference type="NCBI Taxonomy" id="1628158"/>
    <lineage>
        <taxon>Bacteria</taxon>
        <taxon>Pseudomonadati</taxon>
        <taxon>Bacteroidota</taxon>
        <taxon>Bacteroidia</taxon>
        <taxon>Marinilabiliales</taxon>
        <taxon>Prolixibacteraceae</taxon>
        <taxon>Mariniphaga</taxon>
    </lineage>
</organism>
<keyword evidence="2" id="KW-0732">Signal</keyword>
<dbReference type="OrthoDB" id="9811121at2"/>
<dbReference type="PANTHER" id="PTHR43674">
    <property type="entry name" value="NITRILASE C965.09-RELATED"/>
    <property type="match status" value="1"/>
</dbReference>
<keyword evidence="1 4" id="KW-0378">Hydrolase</keyword>
<evidence type="ECO:0000313" key="4">
    <source>
        <dbReference type="EMBL" id="RIH64476.1"/>
    </source>
</evidence>
<dbReference type="PROSITE" id="PS50263">
    <property type="entry name" value="CN_HYDROLASE"/>
    <property type="match status" value="1"/>
</dbReference>
<proteinExistence type="predicted"/>
<evidence type="ECO:0000259" key="3">
    <source>
        <dbReference type="PROSITE" id="PS50263"/>
    </source>
</evidence>
<sequence length="341" mass="38641">MYLSKVLFQFLLFVTITTSLDASNYVTVATIGGRPSSVDRTQEMQVTVEKVIKFWDVRLKKVLPNKPDLVVLPEACDVPMGLTRTEKDNYYQTRKNQILDYFASVAKENRCYILYSTIRQQDADGVRRNSGILLDREGKIAGIYDKNYPTIGEMEAGIKAGDDAAVLECDFGRLACAICFDLNFDELRQKYEKMDPDIIVFPSMYHGGLVQSNWAYSCRSFFVSSCGFTTLPSEVRNPLGEIVASSTNYFHYAVTTINLDSRLVHLDYNWDKLSAVKEKYGRAVTITDPGKLGAVLITSEHESVSVNQMIKEFDIELLDDYFNRSRTFRSNRLGMDAESVP</sequence>
<keyword evidence="5" id="KW-1185">Reference proteome</keyword>
<dbReference type="Proteomes" id="UP000266441">
    <property type="component" value="Unassembled WGS sequence"/>
</dbReference>
<protein>
    <submittedName>
        <fullName evidence="4">Carbon-nitrogen hydrolase family protein</fullName>
    </submittedName>
</protein>
<evidence type="ECO:0000313" key="5">
    <source>
        <dbReference type="Proteomes" id="UP000266441"/>
    </source>
</evidence>
<feature type="signal peptide" evidence="2">
    <location>
        <begin position="1"/>
        <end position="22"/>
    </location>
</feature>
<reference evidence="4 5" key="1">
    <citation type="journal article" date="2015" name="Int. J. Syst. Evol. Microbiol.">
        <title>Mariniphaga sediminis sp. nov., isolated from coastal sediment.</title>
        <authorList>
            <person name="Wang F.Q."/>
            <person name="Shen Q.Y."/>
            <person name="Chen G.J."/>
            <person name="Du Z.J."/>
        </authorList>
    </citation>
    <scope>NUCLEOTIDE SEQUENCE [LARGE SCALE GENOMIC DNA]</scope>
    <source>
        <strain evidence="4 5">SY21</strain>
    </source>
</reference>
<evidence type="ECO:0000256" key="2">
    <source>
        <dbReference type="SAM" id="SignalP"/>
    </source>
</evidence>
<dbReference type="PANTHER" id="PTHR43674:SF2">
    <property type="entry name" value="BETA-UREIDOPROPIONASE"/>
    <property type="match status" value="1"/>
</dbReference>
<evidence type="ECO:0000256" key="1">
    <source>
        <dbReference type="ARBA" id="ARBA00022801"/>
    </source>
</evidence>
<dbReference type="AlphaFoldDB" id="A0A399CZ35"/>
<dbReference type="CDD" id="cd07197">
    <property type="entry name" value="nitrilase"/>
    <property type="match status" value="1"/>
</dbReference>
<dbReference type="Gene3D" id="3.60.110.10">
    <property type="entry name" value="Carbon-nitrogen hydrolase"/>
    <property type="match status" value="1"/>
</dbReference>
<dbReference type="InterPro" id="IPR036526">
    <property type="entry name" value="C-N_Hydrolase_sf"/>
</dbReference>
<dbReference type="GO" id="GO:0016811">
    <property type="term" value="F:hydrolase activity, acting on carbon-nitrogen (but not peptide) bonds, in linear amides"/>
    <property type="evidence" value="ECO:0007669"/>
    <property type="project" value="TreeGrafter"/>
</dbReference>
<dbReference type="SUPFAM" id="SSF56317">
    <property type="entry name" value="Carbon-nitrogen hydrolase"/>
    <property type="match status" value="1"/>
</dbReference>
<comment type="caution">
    <text evidence="4">The sequence shown here is derived from an EMBL/GenBank/DDBJ whole genome shotgun (WGS) entry which is preliminary data.</text>
</comment>
<gene>
    <name evidence="4" type="ORF">D1164_14040</name>
</gene>